<dbReference type="EMBL" id="DVFN01000068">
    <property type="protein sequence ID" value="HIQ69620.1"/>
    <property type="molecule type" value="Genomic_DNA"/>
</dbReference>
<gene>
    <name evidence="3" type="ORF">IAA67_04730</name>
</gene>
<keyword evidence="2" id="KW-0812">Transmembrane</keyword>
<comment type="caution">
    <text evidence="3">The sequence shown here is derived from an EMBL/GenBank/DDBJ whole genome shotgun (WGS) entry which is preliminary data.</text>
</comment>
<keyword evidence="2" id="KW-0472">Membrane</keyword>
<dbReference type="AlphaFoldDB" id="A0A9D1CNM4"/>
<reference evidence="3" key="2">
    <citation type="journal article" date="2021" name="PeerJ">
        <title>Extensive microbial diversity within the chicken gut microbiome revealed by metagenomics and culture.</title>
        <authorList>
            <person name="Gilroy R."/>
            <person name="Ravi A."/>
            <person name="Getino M."/>
            <person name="Pursley I."/>
            <person name="Horton D.L."/>
            <person name="Alikhan N.F."/>
            <person name="Baker D."/>
            <person name="Gharbi K."/>
            <person name="Hall N."/>
            <person name="Watson M."/>
            <person name="Adriaenssens E.M."/>
            <person name="Foster-Nyarko E."/>
            <person name="Jarju S."/>
            <person name="Secka A."/>
            <person name="Antonio M."/>
            <person name="Oren A."/>
            <person name="Chaudhuri R.R."/>
            <person name="La Ragione R."/>
            <person name="Hildebrand F."/>
            <person name="Pallen M.J."/>
        </authorList>
    </citation>
    <scope>NUCLEOTIDE SEQUENCE</scope>
    <source>
        <strain evidence="3">ChiSjej2B20-13462</strain>
    </source>
</reference>
<feature type="region of interest" description="Disordered" evidence="1">
    <location>
        <begin position="29"/>
        <end position="60"/>
    </location>
</feature>
<proteinExistence type="predicted"/>
<organism evidence="3 4">
    <name type="scientific">Candidatus Avoscillospira stercorigallinarum</name>
    <dbReference type="NCBI Taxonomy" id="2840708"/>
    <lineage>
        <taxon>Bacteria</taxon>
        <taxon>Bacillati</taxon>
        <taxon>Bacillota</taxon>
        <taxon>Clostridia</taxon>
        <taxon>Eubacteriales</taxon>
        <taxon>Oscillospiraceae</taxon>
        <taxon>Oscillospiraceae incertae sedis</taxon>
        <taxon>Candidatus Avoscillospira</taxon>
    </lineage>
</organism>
<evidence type="ECO:0000256" key="1">
    <source>
        <dbReference type="SAM" id="MobiDB-lite"/>
    </source>
</evidence>
<reference evidence="3" key="1">
    <citation type="submission" date="2020-10" db="EMBL/GenBank/DDBJ databases">
        <authorList>
            <person name="Gilroy R."/>
        </authorList>
    </citation>
    <scope>NUCLEOTIDE SEQUENCE</scope>
    <source>
        <strain evidence="3">ChiSjej2B20-13462</strain>
    </source>
</reference>
<protein>
    <submittedName>
        <fullName evidence="3">Uncharacterized protein</fullName>
    </submittedName>
</protein>
<evidence type="ECO:0000313" key="4">
    <source>
        <dbReference type="Proteomes" id="UP000886874"/>
    </source>
</evidence>
<dbReference type="Proteomes" id="UP000886874">
    <property type="component" value="Unassembled WGS sequence"/>
</dbReference>
<name>A0A9D1CNM4_9FIRM</name>
<keyword evidence="2" id="KW-1133">Transmembrane helix</keyword>
<feature type="transmembrane region" description="Helical" evidence="2">
    <location>
        <begin position="67"/>
        <end position="90"/>
    </location>
</feature>
<evidence type="ECO:0000313" key="3">
    <source>
        <dbReference type="EMBL" id="HIQ69620.1"/>
    </source>
</evidence>
<evidence type="ECO:0000256" key="2">
    <source>
        <dbReference type="SAM" id="Phobius"/>
    </source>
</evidence>
<accession>A0A9D1CNM4</accession>
<sequence>MLYCKSCRYRVPEESDRCPLCGERLSALPDDTAPTQTHREQSKRRILPHPAASPPVRDRGRPRPVRYPHWIALTVVFCLAALVNLAALLLHRFSDGLGGLVGSVILAQLFYQFSKLPPGATQIQDRSGKSVPLGSYALPRVILAVLIWLVL</sequence>